<dbReference type="STRING" id="1229831.M832_02580"/>
<gene>
    <name evidence="2" type="ORF">M832_02580</name>
</gene>
<proteinExistence type="predicted"/>
<dbReference type="PRINTS" id="PR00085">
    <property type="entry name" value="THFDHDRGNASE"/>
</dbReference>
<dbReference type="eggNOG" id="COG0190">
    <property type="taxonomic scope" value="Bacteria"/>
</dbReference>
<dbReference type="KEGG" id="cav:M832_02580"/>
<organism evidence="2 3">
    <name type="scientific">Chlamydia avium 10DC88</name>
    <dbReference type="NCBI Taxonomy" id="1229831"/>
    <lineage>
        <taxon>Bacteria</taxon>
        <taxon>Pseudomonadati</taxon>
        <taxon>Chlamydiota</taxon>
        <taxon>Chlamydiia</taxon>
        <taxon>Chlamydiales</taxon>
        <taxon>Chlamydiaceae</taxon>
        <taxon>Chlamydia/Chlamydophila group</taxon>
        <taxon>Chlamydia</taxon>
    </lineage>
</organism>
<evidence type="ECO:0000313" key="2">
    <source>
        <dbReference type="EMBL" id="AHK63123.1"/>
    </source>
</evidence>
<protein>
    <submittedName>
        <fullName evidence="2">Tetrahydrofolate dehydrogenase/cyclohydrolase, NAD(P)-binding domain protein</fullName>
    </submittedName>
</protein>
<dbReference type="HOGENOM" id="CLU_2449236_0_0_0"/>
<feature type="domain" description="Tetrahydrofolate dehydrogenase/cyclohydrolase NAD(P)-binding" evidence="1">
    <location>
        <begin position="8"/>
        <end position="88"/>
    </location>
</feature>
<dbReference type="AlphaFoldDB" id="W8JQJ8"/>
<reference evidence="2 3" key="1">
    <citation type="journal article" date="2014" name="Syst. Appl. Microbiol.">
        <title>Evidence for the existence of two new members of the family Chlamydiaceae and proposal of Chlamydia avium sp. nov. and Chlamydia gallinacea sp. nov.</title>
        <authorList>
            <person name="Sachse K."/>
            <person name="Laroucau K."/>
            <person name="Riege K."/>
            <person name="Wehner S."/>
            <person name="Dilcher M."/>
            <person name="Creasy H.H."/>
            <person name="Weidmann M."/>
            <person name="Myers G."/>
            <person name="Vorimore F."/>
            <person name="Vicari N."/>
            <person name="Magnino S."/>
            <person name="Liebler-Tenorio E."/>
            <person name="Ruettger A."/>
            <person name="Bavoil P.M."/>
            <person name="Hufert F.T."/>
            <person name="Rossello-Mora R."/>
            <person name="Marz M."/>
        </authorList>
    </citation>
    <scope>NUCLEOTIDE SEQUENCE [LARGE SCALE GENOMIC DNA]</scope>
    <source>
        <strain evidence="2 3">10DC88</strain>
    </source>
</reference>
<keyword evidence="2" id="KW-0378">Hydrolase</keyword>
<dbReference type="GO" id="GO:0004488">
    <property type="term" value="F:methylenetetrahydrofolate dehydrogenase (NADP+) activity"/>
    <property type="evidence" value="ECO:0007669"/>
    <property type="project" value="InterPro"/>
</dbReference>
<name>W8JQJ8_9CHLA</name>
<sequence>MQKYFPPTTVSIFPDLSKTLTKILQTTDIIVSALGIPLFVKGHMLSPHTAVIDPGLSYIEVDNNTKYTPLGDFECNTAVTRCREISPIS</sequence>
<dbReference type="InterPro" id="IPR000672">
    <property type="entry name" value="THF_DH/CycHdrlase"/>
</dbReference>
<dbReference type="Pfam" id="PF02882">
    <property type="entry name" value="THF_DHG_CYH_C"/>
    <property type="match status" value="1"/>
</dbReference>
<dbReference type="Proteomes" id="UP000019433">
    <property type="component" value="Chromosome"/>
</dbReference>
<dbReference type="GO" id="GO:0016787">
    <property type="term" value="F:hydrolase activity"/>
    <property type="evidence" value="ECO:0007669"/>
    <property type="project" value="UniProtKB-KW"/>
</dbReference>
<dbReference type="Gene3D" id="3.40.50.720">
    <property type="entry name" value="NAD(P)-binding Rossmann-like Domain"/>
    <property type="match status" value="1"/>
</dbReference>
<dbReference type="RefSeq" id="WP_038500292.1">
    <property type="nucleotide sequence ID" value="NZ_CP006571.1"/>
</dbReference>
<dbReference type="EMBL" id="CP006571">
    <property type="protein sequence ID" value="AHK63123.1"/>
    <property type="molecule type" value="Genomic_DNA"/>
</dbReference>
<evidence type="ECO:0000313" key="3">
    <source>
        <dbReference type="Proteomes" id="UP000019433"/>
    </source>
</evidence>
<evidence type="ECO:0000259" key="1">
    <source>
        <dbReference type="Pfam" id="PF02882"/>
    </source>
</evidence>
<dbReference type="PATRIC" id="fig|1229831.3.peg.261"/>
<dbReference type="InterPro" id="IPR020631">
    <property type="entry name" value="THF_DH/CycHdrlase_NAD-bd_dom"/>
</dbReference>
<accession>W8JQJ8</accession>